<keyword evidence="6" id="KW-1185">Reference proteome</keyword>
<evidence type="ECO:0000256" key="3">
    <source>
        <dbReference type="ARBA" id="ARBA00023163"/>
    </source>
</evidence>
<dbReference type="GO" id="GO:0003677">
    <property type="term" value="F:DNA binding"/>
    <property type="evidence" value="ECO:0007669"/>
    <property type="project" value="UniProtKB-KW"/>
</dbReference>
<dbReference type="RefSeq" id="WP_101659859.1">
    <property type="nucleotide sequence ID" value="NZ_PKGZ01000002.1"/>
</dbReference>
<name>A0A2I1K7N6_9LACT</name>
<dbReference type="CDD" id="cd00093">
    <property type="entry name" value="HTH_XRE"/>
    <property type="match status" value="1"/>
</dbReference>
<dbReference type="InterPro" id="IPR036286">
    <property type="entry name" value="LexA/Signal_pep-like_sf"/>
</dbReference>
<dbReference type="SUPFAM" id="SSF47413">
    <property type="entry name" value="lambda repressor-like DNA-binding domains"/>
    <property type="match status" value="1"/>
</dbReference>
<dbReference type="CDD" id="cd06529">
    <property type="entry name" value="S24_LexA-like"/>
    <property type="match status" value="1"/>
</dbReference>
<dbReference type="Gene3D" id="1.10.260.40">
    <property type="entry name" value="lambda repressor-like DNA-binding domains"/>
    <property type="match status" value="1"/>
</dbReference>
<keyword evidence="2" id="KW-0238">DNA-binding</keyword>
<reference evidence="5 6" key="1">
    <citation type="submission" date="2017-12" db="EMBL/GenBank/DDBJ databases">
        <title>Phylogenetic diversity of female urinary microbiome.</title>
        <authorList>
            <person name="Thomas-White K."/>
            <person name="Wolfe A.J."/>
        </authorList>
    </citation>
    <scope>NUCLEOTIDE SEQUENCE [LARGE SCALE GENOMIC DNA]</scope>
    <source>
        <strain evidence="5 6">UMB0844</strain>
    </source>
</reference>
<evidence type="ECO:0000313" key="5">
    <source>
        <dbReference type="EMBL" id="PKY91597.1"/>
    </source>
</evidence>
<dbReference type="EMBL" id="PKGZ01000002">
    <property type="protein sequence ID" value="PKY91597.1"/>
    <property type="molecule type" value="Genomic_DNA"/>
</dbReference>
<dbReference type="Pfam" id="PF00717">
    <property type="entry name" value="Peptidase_S24"/>
    <property type="match status" value="1"/>
</dbReference>
<dbReference type="PANTHER" id="PTHR40661:SF1">
    <property type="entry name" value="HTH CRO_C1-TYPE DOMAIN-CONTAINING PROTEIN"/>
    <property type="match status" value="1"/>
</dbReference>
<evidence type="ECO:0000256" key="2">
    <source>
        <dbReference type="ARBA" id="ARBA00023125"/>
    </source>
</evidence>
<sequence length="238" mass="27165">MNVLGTVIKELRKNKKMTQKELSKLTGFKQNTISNHENGKRSLDEDDIQIYAQALNVSPQYLFDKLNNKEVTTQSPLLSQITDTAAKLHEPRQKKVLTFAQDQLDEQEGRVEEKILSYYTLICNGAVSAGTGEWLEDEYKEEITISADKVPSSPYDLVLRVNGDSMEPLFQNHEYIFVRNTTEIRNGQIGVFIVDNEAYLKKAYVEKDHLRLVSLNKAYDDLVFDDKNEIKAVGVVVM</sequence>
<evidence type="ECO:0000259" key="4">
    <source>
        <dbReference type="PROSITE" id="PS50943"/>
    </source>
</evidence>
<dbReference type="SMART" id="SM00530">
    <property type="entry name" value="HTH_XRE"/>
    <property type="match status" value="1"/>
</dbReference>
<dbReference type="InterPro" id="IPR039418">
    <property type="entry name" value="LexA-like"/>
</dbReference>
<accession>A0A2I1K7N6</accession>
<comment type="caution">
    <text evidence="5">The sequence shown here is derived from an EMBL/GenBank/DDBJ whole genome shotgun (WGS) entry which is preliminary data.</text>
</comment>
<protein>
    <recommendedName>
        <fullName evidence="4">HTH cro/C1-type domain-containing protein</fullName>
    </recommendedName>
</protein>
<dbReference type="PANTHER" id="PTHR40661">
    <property type="match status" value="1"/>
</dbReference>
<evidence type="ECO:0000256" key="1">
    <source>
        <dbReference type="ARBA" id="ARBA00023015"/>
    </source>
</evidence>
<evidence type="ECO:0000313" key="6">
    <source>
        <dbReference type="Proteomes" id="UP000234775"/>
    </source>
</evidence>
<dbReference type="Gene3D" id="2.10.109.10">
    <property type="entry name" value="Umud Fragment, subunit A"/>
    <property type="match status" value="1"/>
</dbReference>
<gene>
    <name evidence="5" type="ORF">CYJ27_02670</name>
</gene>
<dbReference type="PROSITE" id="PS50943">
    <property type="entry name" value="HTH_CROC1"/>
    <property type="match status" value="1"/>
</dbReference>
<dbReference type="InterPro" id="IPR010982">
    <property type="entry name" value="Lambda_DNA-bd_dom_sf"/>
</dbReference>
<organism evidence="5 6">
    <name type="scientific">Aerococcus christensenii</name>
    <dbReference type="NCBI Taxonomy" id="87541"/>
    <lineage>
        <taxon>Bacteria</taxon>
        <taxon>Bacillati</taxon>
        <taxon>Bacillota</taxon>
        <taxon>Bacilli</taxon>
        <taxon>Lactobacillales</taxon>
        <taxon>Aerococcaceae</taxon>
        <taxon>Aerococcus</taxon>
    </lineage>
</organism>
<keyword evidence="3" id="KW-0804">Transcription</keyword>
<dbReference type="AlphaFoldDB" id="A0A2I1K7N6"/>
<feature type="domain" description="HTH cro/C1-type" evidence="4">
    <location>
        <begin position="8"/>
        <end position="62"/>
    </location>
</feature>
<dbReference type="InterPro" id="IPR001387">
    <property type="entry name" value="Cro/C1-type_HTH"/>
</dbReference>
<dbReference type="SUPFAM" id="SSF51306">
    <property type="entry name" value="LexA/Signal peptidase"/>
    <property type="match status" value="1"/>
</dbReference>
<proteinExistence type="predicted"/>
<dbReference type="InterPro" id="IPR015927">
    <property type="entry name" value="Peptidase_S24_S26A/B/C"/>
</dbReference>
<keyword evidence="1" id="KW-0805">Transcription regulation</keyword>
<dbReference type="Pfam" id="PF01381">
    <property type="entry name" value="HTH_3"/>
    <property type="match status" value="1"/>
</dbReference>
<dbReference type="Proteomes" id="UP000234775">
    <property type="component" value="Unassembled WGS sequence"/>
</dbReference>